<evidence type="ECO:0000313" key="4">
    <source>
        <dbReference type="EMBL" id="EHP69078.1"/>
    </source>
</evidence>
<organism evidence="4 5">
    <name type="scientific">Metallosphaera yellowstonensis MK1</name>
    <dbReference type="NCBI Taxonomy" id="671065"/>
    <lineage>
        <taxon>Archaea</taxon>
        <taxon>Thermoproteota</taxon>
        <taxon>Thermoprotei</taxon>
        <taxon>Sulfolobales</taxon>
        <taxon>Sulfolobaceae</taxon>
        <taxon>Metallosphaera</taxon>
    </lineage>
</organism>
<dbReference type="AlphaFoldDB" id="H2C5K1"/>
<dbReference type="STRING" id="671065.MetMK1DRAFT_00018240"/>
<dbReference type="CDD" id="cd06460">
    <property type="entry name" value="M32_Taq"/>
    <property type="match status" value="1"/>
</dbReference>
<gene>
    <name evidence="4" type="ORF">MetMK1DRAFT_00018240</name>
</gene>
<dbReference type="Gene3D" id="1.10.1370.30">
    <property type="match status" value="1"/>
</dbReference>
<proteinExistence type="inferred from homology"/>
<keyword evidence="2" id="KW-0862">Zinc</keyword>
<evidence type="ECO:0000256" key="1">
    <source>
        <dbReference type="PIRNR" id="PIRNR006615"/>
    </source>
</evidence>
<evidence type="ECO:0000256" key="3">
    <source>
        <dbReference type="PIRSR" id="PIRSR006615-2"/>
    </source>
</evidence>
<dbReference type="PIRSF" id="PIRSF006615">
    <property type="entry name" value="Zn_crbxpep_Taq"/>
    <property type="match status" value="1"/>
</dbReference>
<dbReference type="GO" id="GO:0004181">
    <property type="term" value="F:metallocarboxypeptidase activity"/>
    <property type="evidence" value="ECO:0007669"/>
    <property type="project" value="UniProtKB-UniRule"/>
</dbReference>
<feature type="active site" description="Proton donor/acceptor" evidence="3">
    <location>
        <position position="258"/>
    </location>
</feature>
<keyword evidence="1" id="KW-0482">Metalloprotease</keyword>
<dbReference type="EC" id="3.4.17.19" evidence="1"/>
<dbReference type="PANTHER" id="PTHR34217">
    <property type="entry name" value="METAL-DEPENDENT CARBOXYPEPTIDASE"/>
    <property type="match status" value="1"/>
</dbReference>
<dbReference type="HOGENOM" id="CLU_032916_1_1_2"/>
<dbReference type="OrthoDB" id="7244at2157"/>
<dbReference type="GO" id="GO:0006508">
    <property type="term" value="P:proteolysis"/>
    <property type="evidence" value="ECO:0007669"/>
    <property type="project" value="UniProtKB-UniRule"/>
</dbReference>
<dbReference type="PANTHER" id="PTHR34217:SF1">
    <property type="entry name" value="CARBOXYPEPTIDASE 1"/>
    <property type="match status" value="1"/>
</dbReference>
<dbReference type="EMBL" id="JH597768">
    <property type="protein sequence ID" value="EHP69078.1"/>
    <property type="molecule type" value="Genomic_DNA"/>
</dbReference>
<comment type="function">
    <text evidence="1">Broad specificity carboxypetidase that releases amino acids sequentially from the C-terminus, including neutral, aromatic, polar and basic residues.</text>
</comment>
<protein>
    <recommendedName>
        <fullName evidence="1">Metal-dependent carboxypeptidase</fullName>
        <ecNumber evidence="1">3.4.17.19</ecNumber>
    </recommendedName>
</protein>
<dbReference type="InterPro" id="IPR001333">
    <property type="entry name" value="Peptidase_M32_Taq"/>
</dbReference>
<dbReference type="eggNOG" id="arCOG04247">
    <property type="taxonomic scope" value="Archaea"/>
</dbReference>
<keyword evidence="5" id="KW-1185">Reference proteome</keyword>
<dbReference type="PRINTS" id="PR00998">
    <property type="entry name" value="CRBOXYPTASET"/>
</dbReference>
<feature type="binding site" evidence="2">
    <location>
        <position position="257"/>
    </location>
    <ligand>
        <name>Zn(2+)</name>
        <dbReference type="ChEBI" id="CHEBI:29105"/>
        <note>catalytic</note>
    </ligand>
</feature>
<accession>H2C5K1</accession>
<feature type="binding site" evidence="2">
    <location>
        <position position="261"/>
    </location>
    <ligand>
        <name>Zn(2+)</name>
        <dbReference type="ChEBI" id="CHEBI:29105"/>
        <note>catalytic</note>
    </ligand>
</feature>
<dbReference type="SUPFAM" id="SSF55486">
    <property type="entry name" value="Metalloproteases ('zincins'), catalytic domain"/>
    <property type="match status" value="1"/>
</dbReference>
<name>H2C5K1_9CREN</name>
<dbReference type="Pfam" id="PF02074">
    <property type="entry name" value="Peptidase_M32"/>
    <property type="match status" value="1"/>
</dbReference>
<keyword evidence="1" id="KW-0645">Protease</keyword>
<keyword evidence="1 4" id="KW-0121">Carboxypeptidase</keyword>
<comment type="cofactor">
    <cofactor evidence="2">
        <name>Zn(2+)</name>
        <dbReference type="ChEBI" id="CHEBI:29105"/>
    </cofactor>
    <text evidence="2">Binds 1 zinc ion per subunit.</text>
</comment>
<keyword evidence="1" id="KW-0378">Hydrolase</keyword>
<evidence type="ECO:0000313" key="5">
    <source>
        <dbReference type="Proteomes" id="UP000003980"/>
    </source>
</evidence>
<dbReference type="GO" id="GO:0046872">
    <property type="term" value="F:metal ion binding"/>
    <property type="evidence" value="ECO:0007669"/>
    <property type="project" value="UniProtKB-KW"/>
</dbReference>
<keyword evidence="1 2" id="KW-0479">Metal-binding</keyword>
<reference evidence="4 5" key="1">
    <citation type="submission" date="2012-01" db="EMBL/GenBank/DDBJ databases">
        <title>Improved High-Quality Draft sequence of Metallosphaera yellowstonensis MK1.</title>
        <authorList>
            <consortium name="US DOE Joint Genome Institute"/>
            <person name="Lucas S."/>
            <person name="Han J."/>
            <person name="Cheng J.-F."/>
            <person name="Goodwin L."/>
            <person name="Pitluck S."/>
            <person name="Peters L."/>
            <person name="Teshima H."/>
            <person name="Detter J.C."/>
            <person name="Han C."/>
            <person name="Tapia R."/>
            <person name="Land M."/>
            <person name="Hauser L."/>
            <person name="Kyrpides N."/>
            <person name="Kozubal M."/>
            <person name="Macur R.E."/>
            <person name="Jay Z."/>
            <person name="Inskeep W."/>
            <person name="Woyke T."/>
        </authorList>
    </citation>
    <scope>NUCLEOTIDE SEQUENCE [LARGE SCALE GENOMIC DNA]</scope>
    <source>
        <strain evidence="4 5">MK1</strain>
    </source>
</reference>
<dbReference type="Proteomes" id="UP000003980">
    <property type="component" value="Unassembled WGS sequence"/>
</dbReference>
<sequence length="486" mass="56888">MLDKILEEYRRIWALNYASSLLGWDLETYMPEDDSQLRGEAIANISTVVRELTLSLADKLDKVRDEDLDDFGRGIVRVLRRSVRFYRAVPREITEELDRLASQSAVVWREARRRSDFKSFEPYLRRIVELEKEVADRLGYEGHPYDALVDLYEEGMTVSELDSLFNVLVPGLKKLLDRVIEDEYFPPTHPLEEQEYERSYMEKVNGELLKLLDIPQGSFRMDVSAHPFTVRISSKDVRITTRYEGRDFRATMFSVIHESGHALYELMIDPVYEMTPVGSGVSTGVHESQSRFWENVVGRSREFVRVVYPILKERLPFLRDYSEESVYKYFNVVRPSLIRVDSDELTYNFHIALRYEVEKGLIGGKLEVSELPTVWEDFMDKYLGVRPKNHAEGVLQDIHWSQGSFGYFPTYTLGNVISATLWSKLDGFSQKVEEWRVEEIKNFLRERVCKYGALYPPKLLLNKTLGEAYNPERLIQYLSHKFIDRD</sequence>
<dbReference type="PROSITE" id="PS52034">
    <property type="entry name" value="PEPTIDASE_M32"/>
    <property type="match status" value="1"/>
</dbReference>
<evidence type="ECO:0000256" key="2">
    <source>
        <dbReference type="PIRSR" id="PIRSR006615-1"/>
    </source>
</evidence>
<dbReference type="RefSeq" id="WP_009072728.1">
    <property type="nucleotide sequence ID" value="NZ_JH597768.1"/>
</dbReference>
<feature type="binding site" evidence="2">
    <location>
        <position position="287"/>
    </location>
    <ligand>
        <name>Zn(2+)</name>
        <dbReference type="ChEBI" id="CHEBI:29105"/>
        <note>catalytic</note>
    </ligand>
</feature>
<comment type="similarity">
    <text evidence="1">Belongs to the peptidase M32 family.</text>
</comment>
<comment type="catalytic activity">
    <reaction evidence="1">
        <text>Release of a C-terminal amino acid with broad specificity, except for -Pro.</text>
        <dbReference type="EC" id="3.4.17.19"/>
    </reaction>
</comment>